<comment type="caution">
    <text evidence="2">The sequence shown here is derived from an EMBL/GenBank/DDBJ whole genome shotgun (WGS) entry which is preliminary data.</text>
</comment>
<reference evidence="2 3" key="1">
    <citation type="submission" date="2020-02" db="EMBL/GenBank/DDBJ databases">
        <title>Balneolaceae bacterium YR4-1, complete genome.</title>
        <authorList>
            <person name="Li Y."/>
            <person name="Wu S."/>
        </authorList>
    </citation>
    <scope>NUCLEOTIDE SEQUENCE [LARGE SCALE GENOMIC DNA]</scope>
    <source>
        <strain evidence="2 3">YR4-1</strain>
    </source>
</reference>
<evidence type="ECO:0000313" key="3">
    <source>
        <dbReference type="Proteomes" id="UP000473278"/>
    </source>
</evidence>
<protein>
    <recommendedName>
        <fullName evidence="4">Outer membrane protein beta-barrel domain-containing protein</fullName>
    </recommendedName>
</protein>
<organism evidence="2 3">
    <name type="scientific">Halalkalibaculum roseum</name>
    <dbReference type="NCBI Taxonomy" id="2709311"/>
    <lineage>
        <taxon>Bacteria</taxon>
        <taxon>Pseudomonadati</taxon>
        <taxon>Balneolota</taxon>
        <taxon>Balneolia</taxon>
        <taxon>Balneolales</taxon>
        <taxon>Balneolaceae</taxon>
        <taxon>Halalkalibaculum</taxon>
    </lineage>
</organism>
<gene>
    <name evidence="2" type="ORF">G3570_04360</name>
</gene>
<evidence type="ECO:0000256" key="1">
    <source>
        <dbReference type="SAM" id="SignalP"/>
    </source>
</evidence>
<evidence type="ECO:0008006" key="4">
    <source>
        <dbReference type="Google" id="ProtNLM"/>
    </source>
</evidence>
<feature type="chain" id="PRO_5026956058" description="Outer membrane protein beta-barrel domain-containing protein" evidence="1">
    <location>
        <begin position="24"/>
        <end position="189"/>
    </location>
</feature>
<feature type="signal peptide" evidence="1">
    <location>
        <begin position="1"/>
        <end position="23"/>
    </location>
</feature>
<name>A0A6M1T6D0_9BACT</name>
<keyword evidence="1" id="KW-0732">Signal</keyword>
<accession>A0A6M1T6D0</accession>
<dbReference type="EMBL" id="JAALLT010000002">
    <property type="protein sequence ID" value="NGP75853.1"/>
    <property type="molecule type" value="Genomic_DNA"/>
</dbReference>
<dbReference type="Proteomes" id="UP000473278">
    <property type="component" value="Unassembled WGS sequence"/>
</dbReference>
<keyword evidence="3" id="KW-1185">Reference proteome</keyword>
<dbReference type="RefSeq" id="WP_165139650.1">
    <property type="nucleotide sequence ID" value="NZ_JAALLT010000002.1"/>
</dbReference>
<proteinExistence type="predicted"/>
<sequence>MLRRLLFPLVLIVCFAIPFQSSAQISFKDWLERRKGGYVLITGLDMLPGQSTASPRLWVVNGFQFNRKVSAGLGVGFTYYDDPLSLLPLFIDFKYQFQADDIRPFFFLKSGYNISLLTDKEDTVNSHSGGLMLNPGLGLQFETSGKLAWHVSVAFNLDRATYFEPADAFSSIENNLSYERFSLGVGLSF</sequence>
<dbReference type="AlphaFoldDB" id="A0A6M1T6D0"/>
<evidence type="ECO:0000313" key="2">
    <source>
        <dbReference type="EMBL" id="NGP75853.1"/>
    </source>
</evidence>